<dbReference type="EMBL" id="LR026990">
    <property type="protein sequence ID" value="VDB89705.1"/>
    <property type="molecule type" value="Genomic_DNA"/>
</dbReference>
<organism evidence="1 2">
    <name type="scientific">Blumeria graminis f. sp. tritici</name>
    <dbReference type="NCBI Taxonomy" id="62690"/>
    <lineage>
        <taxon>Eukaryota</taxon>
        <taxon>Fungi</taxon>
        <taxon>Dikarya</taxon>
        <taxon>Ascomycota</taxon>
        <taxon>Pezizomycotina</taxon>
        <taxon>Leotiomycetes</taxon>
        <taxon>Erysiphales</taxon>
        <taxon>Erysiphaceae</taxon>
        <taxon>Blumeria</taxon>
    </lineage>
</organism>
<gene>
    <name evidence="1" type="ORF">BGT96224V316_LOCUS5287</name>
</gene>
<dbReference type="AlphaFoldDB" id="A0A9X9QDW3"/>
<evidence type="ECO:0000313" key="2">
    <source>
        <dbReference type="Proteomes" id="UP000324639"/>
    </source>
</evidence>
<sequence>MPTNVPKMKPRRNCHSQYGLQRLTLPLDPHLSRLSSLKLFVPLEQQSPHKPGP</sequence>
<evidence type="ECO:0000313" key="1">
    <source>
        <dbReference type="EMBL" id="VDB89705.1"/>
    </source>
</evidence>
<protein>
    <submittedName>
        <fullName evidence="1">Bgt-20604</fullName>
    </submittedName>
</protein>
<dbReference type="Proteomes" id="UP000324639">
    <property type="component" value="Chromosome Bgt_-07"/>
</dbReference>
<reference evidence="1 2" key="1">
    <citation type="submission" date="2018-08" db="EMBL/GenBank/DDBJ databases">
        <authorList>
            <person name="Muller C M."/>
        </authorList>
    </citation>
    <scope>NUCLEOTIDE SEQUENCE [LARGE SCALE GENOMIC DNA]</scope>
</reference>
<proteinExistence type="predicted"/>
<name>A0A9X9QDW3_BLUGR</name>
<keyword evidence="2" id="KW-1185">Reference proteome</keyword>
<accession>A0A9X9QDW3</accession>